<evidence type="ECO:0000313" key="1">
    <source>
        <dbReference type="EMBL" id="KNC74023.1"/>
    </source>
</evidence>
<organism evidence="1 2">
    <name type="scientific">Sphaeroforma arctica JP610</name>
    <dbReference type="NCBI Taxonomy" id="667725"/>
    <lineage>
        <taxon>Eukaryota</taxon>
        <taxon>Ichthyosporea</taxon>
        <taxon>Ichthyophonida</taxon>
        <taxon>Sphaeroforma</taxon>
    </lineage>
</organism>
<dbReference type="RefSeq" id="XP_014147925.1">
    <property type="nucleotide sequence ID" value="XM_014292450.1"/>
</dbReference>
<gene>
    <name evidence="1" type="ORF">SARC_13419</name>
</gene>
<evidence type="ECO:0000313" key="2">
    <source>
        <dbReference type="Proteomes" id="UP000054560"/>
    </source>
</evidence>
<dbReference type="AlphaFoldDB" id="A0A0L0FD76"/>
<dbReference type="EMBL" id="KQ244861">
    <property type="protein sequence ID" value="KNC74023.1"/>
    <property type="molecule type" value="Genomic_DNA"/>
</dbReference>
<protein>
    <submittedName>
        <fullName evidence="1">Uncharacterized protein</fullName>
    </submittedName>
</protein>
<keyword evidence="2" id="KW-1185">Reference proteome</keyword>
<name>A0A0L0FD76_9EUKA</name>
<feature type="non-terminal residue" evidence="1">
    <location>
        <position position="63"/>
    </location>
</feature>
<dbReference type="GeneID" id="25913923"/>
<dbReference type="Proteomes" id="UP000054560">
    <property type="component" value="Unassembled WGS sequence"/>
</dbReference>
<proteinExistence type="predicted"/>
<accession>A0A0L0FD76</accession>
<reference evidence="1 2" key="1">
    <citation type="submission" date="2011-02" db="EMBL/GenBank/DDBJ databases">
        <title>The Genome Sequence of Sphaeroforma arctica JP610.</title>
        <authorList>
            <consortium name="The Broad Institute Genome Sequencing Platform"/>
            <person name="Russ C."/>
            <person name="Cuomo C."/>
            <person name="Young S.K."/>
            <person name="Zeng Q."/>
            <person name="Gargeya S."/>
            <person name="Alvarado L."/>
            <person name="Berlin A."/>
            <person name="Chapman S.B."/>
            <person name="Chen Z."/>
            <person name="Freedman E."/>
            <person name="Gellesch M."/>
            <person name="Goldberg J."/>
            <person name="Griggs A."/>
            <person name="Gujja S."/>
            <person name="Heilman E."/>
            <person name="Heiman D."/>
            <person name="Howarth C."/>
            <person name="Mehta T."/>
            <person name="Neiman D."/>
            <person name="Pearson M."/>
            <person name="Roberts A."/>
            <person name="Saif S."/>
            <person name="Shea T."/>
            <person name="Shenoy N."/>
            <person name="Sisk P."/>
            <person name="Stolte C."/>
            <person name="Sykes S."/>
            <person name="White J."/>
            <person name="Yandava C."/>
            <person name="Burger G."/>
            <person name="Gray M.W."/>
            <person name="Holland P.W.H."/>
            <person name="King N."/>
            <person name="Lang F.B.F."/>
            <person name="Roger A.J."/>
            <person name="Ruiz-Trillo I."/>
            <person name="Haas B."/>
            <person name="Nusbaum C."/>
            <person name="Birren B."/>
        </authorList>
    </citation>
    <scope>NUCLEOTIDE SEQUENCE [LARGE SCALE GENOMIC DNA]</scope>
    <source>
        <strain evidence="1 2">JP610</strain>
    </source>
</reference>
<sequence length="63" mass="7513">MTRHIEAEFLKGRWEVKCPVDQNIWTLDDITRCVQGQLPIQLKIQRLLAKRVSMPINFNLNRH</sequence>